<name>A0ABD2VX37_9HYME</name>
<dbReference type="Proteomes" id="UP001627154">
    <property type="component" value="Unassembled WGS sequence"/>
</dbReference>
<reference evidence="2 3" key="1">
    <citation type="journal article" date="2024" name="bioRxiv">
        <title>A reference genome for Trichogramma kaykai: A tiny desert-dwelling parasitoid wasp with competing sex-ratio distorters.</title>
        <authorList>
            <person name="Culotta J."/>
            <person name="Lindsey A.R."/>
        </authorList>
    </citation>
    <scope>NUCLEOTIDE SEQUENCE [LARGE SCALE GENOMIC DNA]</scope>
    <source>
        <strain evidence="2 3">KSX58</strain>
    </source>
</reference>
<evidence type="ECO:0008006" key="4">
    <source>
        <dbReference type="Google" id="ProtNLM"/>
    </source>
</evidence>
<protein>
    <recommendedName>
        <fullName evidence="4">60S ribosomal protein L35</fullName>
    </recommendedName>
</protein>
<evidence type="ECO:0000313" key="2">
    <source>
        <dbReference type="EMBL" id="KAL3385183.1"/>
    </source>
</evidence>
<accession>A0ABD2VX37</accession>
<comment type="caution">
    <text evidence="2">The sequence shown here is derived from an EMBL/GenBank/DDBJ whole genome shotgun (WGS) entry which is preliminary data.</text>
</comment>
<keyword evidence="1" id="KW-0732">Signal</keyword>
<organism evidence="2 3">
    <name type="scientific">Trichogramma kaykai</name>
    <dbReference type="NCBI Taxonomy" id="54128"/>
    <lineage>
        <taxon>Eukaryota</taxon>
        <taxon>Metazoa</taxon>
        <taxon>Ecdysozoa</taxon>
        <taxon>Arthropoda</taxon>
        <taxon>Hexapoda</taxon>
        <taxon>Insecta</taxon>
        <taxon>Pterygota</taxon>
        <taxon>Neoptera</taxon>
        <taxon>Endopterygota</taxon>
        <taxon>Hymenoptera</taxon>
        <taxon>Apocrita</taxon>
        <taxon>Proctotrupomorpha</taxon>
        <taxon>Chalcidoidea</taxon>
        <taxon>Trichogrammatidae</taxon>
        <taxon>Trichogramma</taxon>
    </lineage>
</organism>
<evidence type="ECO:0000313" key="3">
    <source>
        <dbReference type="Proteomes" id="UP001627154"/>
    </source>
</evidence>
<dbReference type="EMBL" id="JBJJXI010000159">
    <property type="protein sequence ID" value="KAL3385183.1"/>
    <property type="molecule type" value="Genomic_DNA"/>
</dbReference>
<feature type="signal peptide" evidence="1">
    <location>
        <begin position="1"/>
        <end position="22"/>
    </location>
</feature>
<dbReference type="AlphaFoldDB" id="A0ABD2VX37"/>
<gene>
    <name evidence="2" type="ORF">TKK_019176</name>
</gene>
<feature type="chain" id="PRO_5044761205" description="60S ribosomal protein L35" evidence="1">
    <location>
        <begin position="23"/>
        <end position="85"/>
    </location>
</feature>
<proteinExistence type="predicted"/>
<evidence type="ECO:0000256" key="1">
    <source>
        <dbReference type="SAM" id="SignalP"/>
    </source>
</evidence>
<sequence length="85" mass="10145">MWNLMPTLRSLLLIFLIKVAKKVNLIAIATKALQLRENDVVRCKKKSTKLRSYAAPRDLLRRREHKKALAPRKFEYARFLNRRVR</sequence>
<keyword evidence="3" id="KW-1185">Reference proteome</keyword>